<dbReference type="InterPro" id="IPR035979">
    <property type="entry name" value="RBD_domain_sf"/>
</dbReference>
<dbReference type="SUPFAM" id="SSF54928">
    <property type="entry name" value="RNA-binding domain, RBD"/>
    <property type="match status" value="1"/>
</dbReference>
<evidence type="ECO:0000256" key="1">
    <source>
        <dbReference type="ARBA" id="ARBA00022884"/>
    </source>
</evidence>
<protein>
    <submittedName>
        <fullName evidence="2">Protein couch potato</fullName>
    </submittedName>
</protein>
<organism evidence="2 3">
    <name type="scientific">Plakobranchus ocellatus</name>
    <dbReference type="NCBI Taxonomy" id="259542"/>
    <lineage>
        <taxon>Eukaryota</taxon>
        <taxon>Metazoa</taxon>
        <taxon>Spiralia</taxon>
        <taxon>Lophotrochozoa</taxon>
        <taxon>Mollusca</taxon>
        <taxon>Gastropoda</taxon>
        <taxon>Heterobranchia</taxon>
        <taxon>Euthyneura</taxon>
        <taxon>Panpulmonata</taxon>
        <taxon>Sacoglossa</taxon>
        <taxon>Placobranchoidea</taxon>
        <taxon>Plakobranchidae</taxon>
        <taxon>Plakobranchus</taxon>
    </lineage>
</organism>
<dbReference type="Proteomes" id="UP000735302">
    <property type="component" value="Unassembled WGS sequence"/>
</dbReference>
<comment type="caution">
    <text evidence="2">The sequence shown here is derived from an EMBL/GenBank/DDBJ whole genome shotgun (WGS) entry which is preliminary data.</text>
</comment>
<evidence type="ECO:0000313" key="2">
    <source>
        <dbReference type="EMBL" id="GFO31621.1"/>
    </source>
</evidence>
<reference evidence="2 3" key="1">
    <citation type="journal article" date="2021" name="Elife">
        <title>Chloroplast acquisition without the gene transfer in kleptoplastic sea slugs, Plakobranchus ocellatus.</title>
        <authorList>
            <person name="Maeda T."/>
            <person name="Takahashi S."/>
            <person name="Yoshida T."/>
            <person name="Shimamura S."/>
            <person name="Takaki Y."/>
            <person name="Nagai Y."/>
            <person name="Toyoda A."/>
            <person name="Suzuki Y."/>
            <person name="Arimoto A."/>
            <person name="Ishii H."/>
            <person name="Satoh N."/>
            <person name="Nishiyama T."/>
            <person name="Hasebe M."/>
            <person name="Maruyama T."/>
            <person name="Minagawa J."/>
            <person name="Obokata J."/>
            <person name="Shigenobu S."/>
        </authorList>
    </citation>
    <scope>NUCLEOTIDE SEQUENCE [LARGE SCALE GENOMIC DNA]</scope>
</reference>
<dbReference type="PANTHER" id="PTHR10501">
    <property type="entry name" value="U1 SMALL NUCLEAR RIBONUCLEOPROTEIN A/U2 SMALL NUCLEAR RIBONUCLEOPROTEIN B"/>
    <property type="match status" value="1"/>
</dbReference>
<keyword evidence="3" id="KW-1185">Reference proteome</keyword>
<evidence type="ECO:0000313" key="3">
    <source>
        <dbReference type="Proteomes" id="UP000735302"/>
    </source>
</evidence>
<dbReference type="AlphaFoldDB" id="A0AAV4CJE3"/>
<dbReference type="InterPro" id="IPR012677">
    <property type="entry name" value="Nucleotide-bd_a/b_plait_sf"/>
</dbReference>
<keyword evidence="1" id="KW-0694">RNA-binding</keyword>
<proteinExistence type="predicted"/>
<dbReference type="Gene3D" id="3.30.70.330">
    <property type="match status" value="1"/>
</dbReference>
<dbReference type="EMBL" id="BLXT01006411">
    <property type="protein sequence ID" value="GFO31621.1"/>
    <property type="molecule type" value="Genomic_DNA"/>
</dbReference>
<gene>
    <name evidence="2" type="ORF">PoB_005812600</name>
</gene>
<name>A0AAV4CJE3_9GAST</name>
<sequence length="233" mass="25387">MPSDIRITKLYIDIRITKLYIDIRITNLHIDIRISKLRIDGYEGSLLKITNKNGKNTSPVGFVTFSSRMAAETAKQDLQGVRFDPDLPQTLRLEFAKSNTKVTKPKQASPQPTAAHPATIIHPITGQELSATYFPGPPEAWATAPTLTPFPDLAPAPAPGAPSQLTHPALITHPHPGTHPGALAQVPLRDTNITGRTSHADKVQSVTPRELKRLRSAAYGRAMSTFESGIDTH</sequence>
<dbReference type="GO" id="GO:0003723">
    <property type="term" value="F:RNA binding"/>
    <property type="evidence" value="ECO:0007669"/>
    <property type="project" value="UniProtKB-KW"/>
</dbReference>
<accession>A0AAV4CJE3</accession>